<dbReference type="Gene3D" id="2.60.420.10">
    <property type="entry name" value="Maltose phosphorylase, domain 3"/>
    <property type="match status" value="1"/>
</dbReference>
<dbReference type="Pfam" id="PF03633">
    <property type="entry name" value="Glyco_hydro_65C"/>
    <property type="match status" value="1"/>
</dbReference>
<keyword evidence="3 9" id="KW-0808">Transferase</keyword>
<dbReference type="PANTHER" id="PTHR11051:SF8">
    <property type="entry name" value="PROTEIN-GLUCOSYLGALACTOSYLHYDROXYLYSINE GLUCOSIDASE"/>
    <property type="match status" value="1"/>
</dbReference>
<dbReference type="InterPro" id="IPR017045">
    <property type="entry name" value="Malt_Pase/Glycosyl_Hdrlase"/>
</dbReference>
<dbReference type="SUPFAM" id="SSF48208">
    <property type="entry name" value="Six-hairpin glycosidases"/>
    <property type="match status" value="1"/>
</dbReference>
<comment type="caution">
    <text evidence="9">The sequence shown here is derived from an EMBL/GenBank/DDBJ whole genome shotgun (WGS) entry which is preliminary data.</text>
</comment>
<name>A0A0D0HK90_9BACL</name>
<dbReference type="EC" id="2.4.1.230" evidence="9"/>
<dbReference type="GO" id="GO:0004553">
    <property type="term" value="F:hydrolase activity, hydrolyzing O-glycosyl compounds"/>
    <property type="evidence" value="ECO:0007669"/>
    <property type="project" value="TreeGrafter"/>
</dbReference>
<dbReference type="RefSeq" id="WP_042535846.1">
    <property type="nucleotide sequence ID" value="NZ_JXTG01000013.1"/>
</dbReference>
<gene>
    <name evidence="9" type="ORF">JV16_02230</name>
</gene>
<dbReference type="GO" id="GO:0005975">
    <property type="term" value="P:carbohydrate metabolic process"/>
    <property type="evidence" value="ECO:0007669"/>
    <property type="project" value="InterPro"/>
</dbReference>
<feature type="binding site" evidence="5">
    <location>
        <begin position="611"/>
        <end position="612"/>
    </location>
    <ligand>
        <name>substrate</name>
    </ligand>
</feature>
<dbReference type="PANTHER" id="PTHR11051">
    <property type="entry name" value="GLYCOSYL HYDROLASE-RELATED"/>
    <property type="match status" value="1"/>
</dbReference>
<evidence type="ECO:0000259" key="6">
    <source>
        <dbReference type="Pfam" id="PF03632"/>
    </source>
</evidence>
<evidence type="ECO:0000313" key="10">
    <source>
        <dbReference type="Proteomes" id="UP000032047"/>
    </source>
</evidence>
<feature type="domain" description="Glycoside hydrolase family 65 N-terminal" evidence="8">
    <location>
        <begin position="18"/>
        <end position="256"/>
    </location>
</feature>
<keyword evidence="2 9" id="KW-0328">Glycosyltransferase</keyword>
<dbReference type="Pfam" id="PF03632">
    <property type="entry name" value="Glyco_hydro_65m"/>
    <property type="match status" value="1"/>
</dbReference>
<keyword evidence="10" id="KW-1185">Reference proteome</keyword>
<feature type="domain" description="Glycoside hydrolase family 65 C-terminal" evidence="7">
    <location>
        <begin position="709"/>
        <end position="771"/>
    </location>
</feature>
<dbReference type="Proteomes" id="UP000032047">
    <property type="component" value="Unassembled WGS sequence"/>
</dbReference>
<dbReference type="InterPro" id="IPR011013">
    <property type="entry name" value="Gal_mutarotase_sf_dom"/>
</dbReference>
<dbReference type="Gene3D" id="2.70.98.40">
    <property type="entry name" value="Glycoside hydrolase, family 65, N-terminal domain"/>
    <property type="match status" value="1"/>
</dbReference>
<dbReference type="InterPro" id="IPR005196">
    <property type="entry name" value="Glyco_hydro_65_N"/>
</dbReference>
<dbReference type="SUPFAM" id="SSF74650">
    <property type="entry name" value="Galactose mutarotase-like"/>
    <property type="match status" value="1"/>
</dbReference>
<feature type="domain" description="Glycoside hydrolase family 65 central catalytic" evidence="6">
    <location>
        <begin position="320"/>
        <end position="699"/>
    </location>
</feature>
<sequence length="780" mass="90560">MLQYNLGTGEYKNWIVSEVAFNPHALGKCEAIMALGNGYMGLRSATEESYVGQVRNLFVAGTFNQFDEYEVTELPNAPDVVELDIWLNGEKFSLEKGKIIHYRRDLNVKDAELVRHIIWENTRGEQFELTFRRFVSLKNLHLIGMKMEIRPLNCDADVHITSGINGQMTNSGAQHFHEGEKRIFDKKYLQLIQTTTESKIDFVVNAVHRYMIDGKEVETEPRMAIDRRKVFIQVSFHVKKGEAFTFEKLANVYTSRDKAYDHDAYSLDVMRQEALNDLKEEAKKGYDALFSENVSEWKKRWEQMNITIESENEFDQLAIRFAHYHLIIMTPAHDARFGVAAKGLTGEGYKGHSFWDTEIFILPFFTYTFPHIARSLLEYRYNTIEGARRKARANGYEGAMYPWESAFTGDEVTPVWGAVDIVTGKATKIWSGFIEQHITSDIAFAVWQYYKVTGDEDFMKRCGYEMLFDTATFWASRLEWNEEKKQYHINDVIGPDEYKEHVNNNAFTNYMAHWNIETAIRYYERLKESDPALLDALHEKIGVHEAYKKWKEKVDLIYLPQPREEDLVIPQDDTYLTKQIIDLTKYKKQTRVGTIFEDYNLEQVNNIQVSKQADIMVLFYLLENKFSQEVKRANWNYYEPKTLHDSSLSLSTHCILASDMDDRELAYQLFEQASRIDLGPNMKSSDHGMHTASIGGVWQSVVCGFGGVRMLDGKLRIHPKLPKQWRKLSFPIYWRGDRLEVTVTHESLVVKKVTNVCDAVTFDVFGTTYEVKDEVTIPLA</sequence>
<evidence type="ECO:0000259" key="8">
    <source>
        <dbReference type="Pfam" id="PF03636"/>
    </source>
</evidence>
<dbReference type="InterPro" id="IPR005195">
    <property type="entry name" value="Glyco_hydro_65_M"/>
</dbReference>
<dbReference type="PIRSF" id="PIRSF036289">
    <property type="entry name" value="Glycosyl_hydrolase_malt_phosph"/>
    <property type="match status" value="1"/>
</dbReference>
<dbReference type="Gene3D" id="1.50.10.10">
    <property type="match status" value="1"/>
</dbReference>
<dbReference type="InterPro" id="IPR005194">
    <property type="entry name" value="Glyco_hydro_65_C"/>
</dbReference>
<evidence type="ECO:0000256" key="4">
    <source>
        <dbReference type="PIRSR" id="PIRSR036289-50"/>
    </source>
</evidence>
<feature type="active site" description="Proton donor" evidence="4">
    <location>
        <position position="497"/>
    </location>
</feature>
<comment type="similarity">
    <text evidence="1">Belongs to the glycosyl hydrolase 65 family.</text>
</comment>
<dbReference type="PATRIC" id="fig|265546.4.peg.2243"/>
<evidence type="ECO:0000256" key="5">
    <source>
        <dbReference type="PIRSR" id="PIRSR036289-51"/>
    </source>
</evidence>
<dbReference type="AlphaFoldDB" id="A0A0D0HK90"/>
<proteinExistence type="inferred from homology"/>
<dbReference type="InterPro" id="IPR008928">
    <property type="entry name" value="6-hairpin_glycosidase_sf"/>
</dbReference>
<evidence type="ECO:0000256" key="3">
    <source>
        <dbReference type="ARBA" id="ARBA00022679"/>
    </source>
</evidence>
<dbReference type="InterPro" id="IPR012341">
    <property type="entry name" value="6hp_glycosidase-like_sf"/>
</dbReference>
<dbReference type="Pfam" id="PF03636">
    <property type="entry name" value="Glyco_hydro_65N"/>
    <property type="match status" value="1"/>
</dbReference>
<evidence type="ECO:0000256" key="2">
    <source>
        <dbReference type="ARBA" id="ARBA00022676"/>
    </source>
</evidence>
<dbReference type="GO" id="GO:0030246">
    <property type="term" value="F:carbohydrate binding"/>
    <property type="evidence" value="ECO:0007669"/>
    <property type="project" value="InterPro"/>
</dbReference>
<feature type="binding site" evidence="5">
    <location>
        <begin position="355"/>
        <end position="356"/>
    </location>
    <ligand>
        <name>substrate</name>
    </ligand>
</feature>
<dbReference type="GO" id="GO:0033831">
    <property type="term" value="F:kojibiose phosphorylase activity"/>
    <property type="evidence" value="ECO:0007669"/>
    <property type="project" value="UniProtKB-EC"/>
</dbReference>
<evidence type="ECO:0000313" key="9">
    <source>
        <dbReference type="EMBL" id="KIP20649.1"/>
    </source>
</evidence>
<dbReference type="EMBL" id="JXTG01000013">
    <property type="protein sequence ID" value="KIP20649.1"/>
    <property type="molecule type" value="Genomic_DNA"/>
</dbReference>
<organism evidence="9 10">
    <name type="scientific">Anoxybacillus ayderensis</name>
    <dbReference type="NCBI Taxonomy" id="265546"/>
    <lineage>
        <taxon>Bacteria</taxon>
        <taxon>Bacillati</taxon>
        <taxon>Bacillota</taxon>
        <taxon>Bacilli</taxon>
        <taxon>Bacillales</taxon>
        <taxon>Anoxybacillaceae</taxon>
        <taxon>Anoxybacillus</taxon>
    </lineage>
</organism>
<evidence type="ECO:0000256" key="1">
    <source>
        <dbReference type="ARBA" id="ARBA00006768"/>
    </source>
</evidence>
<reference evidence="9 10" key="1">
    <citation type="submission" date="2015-01" db="EMBL/GenBank/DDBJ databases">
        <title>Genome sequence of Anoxybacillus ayderensis strain AB04.</title>
        <authorList>
            <person name="Belduz A.O."/>
            <person name="Canakci S."/>
            <person name="Chan K.-G."/>
            <person name="Kahar U.M."/>
            <person name="Yaakob A.S."/>
            <person name="Chan C.S."/>
            <person name="Goh K.M."/>
        </authorList>
    </citation>
    <scope>NUCLEOTIDE SEQUENCE [LARGE SCALE GENOMIC DNA]</scope>
    <source>
        <strain evidence="9 10">AB04</strain>
    </source>
</reference>
<accession>A0A0D0HK90</accession>
<evidence type="ECO:0000259" key="7">
    <source>
        <dbReference type="Pfam" id="PF03633"/>
    </source>
</evidence>
<protein>
    <submittedName>
        <fullName evidence="9">Kojibiose phosphorylase</fullName>
        <ecNumber evidence="9">2.4.1.230</ecNumber>
    </submittedName>
</protein>
<dbReference type="InterPro" id="IPR037018">
    <property type="entry name" value="GH65_N"/>
</dbReference>